<feature type="non-terminal residue" evidence="14">
    <location>
        <position position="1729"/>
    </location>
</feature>
<evidence type="ECO:0000256" key="6">
    <source>
        <dbReference type="ARBA" id="ARBA00022912"/>
    </source>
</evidence>
<keyword evidence="14" id="KW-0675">Receptor</keyword>
<sequence>IEIENLLITNIHNSYATLQWDSPYNVQCVKTYIVYINNIEYRNTSNTSILVTNLAACVQYEVAVAVFDGNSTRNVIQNNFTTTVPKHLEVTNLSVVKRENFGVILRWDPPKNVQCVDTYVVYLNGKNRSNTSNANISITGLQACKQYKVGIAVFDGHKIGKTIQTTFKTTVPKPFNYSVQNIKTVATGKMLNITWETPPKSVLQCVTGYYLWWQDDEDDKTRQRVKTNQTYVELPLIGCMHYQIEIYPIVSDGLDAPSQSKSYIGEFPTKAPQIIPQIQDKTYANVKWITESENKCKLIQIVAICDAPDDINDDYPWINKHQKTVLNVTTFKSNQFIMSINNLSSFTNYTCEGFTVNTAGKSDVQIFNISTNEDVPSAPEPIDIVEVGAHNFRIKWTKPSVIPGIMSSYGLLIRNDGPNFARNERCPNLSHITDHYFSANVSQNSFDFNNAMPYYNYTISVYGIDRAGNGSNATVQVTTKAIKPDNVTNPQLLPPLYSEEEKYFAMATLKFDPPCKMNGPFRFYQIHLNGQRDGFASDETDISTGETTNNLTLLPERVYSIKISVVTEGFSSSVSLPSFKSRPGVPSLGPLQPPTSNDSTKAYFKLSRNGFDDTNGEILDYVLILFSKFPSADKTYGFWSDSDNKTWPSILYNSEGKVAPYHIIKILRNPFKNGVNNIDFVIGEDDTCSDDIVCNKPLKQDTEYFLIVRALTSATFKDSPPLYFKTGTQNNVGLGLGNEEGNSSPTSLPASIACKKFSDYYETIKENQTILKSQYTALASQNDETRVKLKIDEDDEISSDYINASYIKVFGYSGKVEYIATQGPLASTSKDFWKMIVQENVTIIVMVSQFVEQSKVIYSLYSAGVGRTGTLIALDILFQTIDHQKDINIYKTVFDLRKQRTHMVQTEKQYVFIHTCIKDYLETPIVQSNVPEIRNLNIDVGSFNATVKWDPPQNAECVETYFSAWQYSMGLILGEYGVENLTVLPSDKVLNVTWQHPPEEVLRCVTSYYLVWWGNGTQSHDKTIFVPQTYAELPLIGCMYYEIQIYPKCDEKNGRLLLISYTADELPTNAPQITKLTNNETSANVIWKTDDKSINECELIQIVATCNAPDADNSDYPWVVKHKQTVLDITTPTPSYTFPMTITNLSAFTNYTCQGLVTNIAEDVPSAPEPVEIAEIGSHNFRIKWTKPSIIPGIMTSYGLLIHNNGPNFVPNEECSNSSNLTDFYYPVDVTKNSFDFTKAMPYHNYTISVYGIDGAGNGTEATASVTTQTAEPDNVMNPQLLPPSYSEDETYSAVATLKFGLPCNLNGPFKYYQIKVNGKRNGFQDDEYHICINNTNADLDLKPERNYSVEISVITEDFNSSLSKNAFSNTNGEILYYALILLSKSDSVDKTYGFWNNSDETWPSVPNGSGNGLEPYQLTPIQWNPFKSESFPDYFYRHSITILDGSDTIDFIIGNDKNCSGNFCNKPLEEDTKYTLIVRALTSATYKDLQVDFKTDDQTRVKLKTDEDDEIASDYINASYIKGYSGKIEYIATQGPLETTSKDFWKMIVQENVTIIVMVSQFVEQCKEKCYRYFPNNHEHMSFGESLSVRCLTELHFGTYCIRTLQIKKDNEQRNVFHMQFLEWPDFGVPQSADNMLQFCNQMREKANVEGGLIVVHCSAGVGRTGTLIALDILLQTIDHHRDINIYKTVLDLRKQRANMVQTEKQYLFIHTCIKEYMEIPKAQSNGK</sequence>
<feature type="domain" description="Tyrosine-protein phosphatase" evidence="11">
    <location>
        <begin position="1494"/>
        <end position="1718"/>
    </location>
</feature>
<feature type="domain" description="Tyrosine specific protein phosphatases" evidence="12">
    <location>
        <begin position="1635"/>
        <end position="1709"/>
    </location>
</feature>
<keyword evidence="5" id="KW-0378">Hydrolase</keyword>
<keyword evidence="15" id="KW-1185">Reference proteome</keyword>
<feature type="domain" description="Fibronectin type-III" evidence="13">
    <location>
        <begin position="173"/>
        <end position="272"/>
    </location>
</feature>
<dbReference type="InterPro" id="IPR003595">
    <property type="entry name" value="Tyr_Pase_cat"/>
</dbReference>
<evidence type="ECO:0000259" key="12">
    <source>
        <dbReference type="PROSITE" id="PS50056"/>
    </source>
</evidence>
<dbReference type="SUPFAM" id="SSF52799">
    <property type="entry name" value="(Phosphotyrosine protein) phosphatases II"/>
    <property type="match status" value="2"/>
</dbReference>
<evidence type="ECO:0000256" key="7">
    <source>
        <dbReference type="ARBA" id="ARBA00022989"/>
    </source>
</evidence>
<feature type="domain" description="Fibronectin type-III" evidence="13">
    <location>
        <begin position="1167"/>
        <end position="1273"/>
    </location>
</feature>
<gene>
    <name evidence="14" type="ORF">BDFB_002028</name>
</gene>
<feature type="domain" description="Tyrosine specific protein phosphatases" evidence="12">
    <location>
        <begin position="862"/>
        <end position="911"/>
    </location>
</feature>
<evidence type="ECO:0000256" key="5">
    <source>
        <dbReference type="ARBA" id="ARBA00022801"/>
    </source>
</evidence>
<keyword evidence="6" id="KW-0904">Protein phosphatase</keyword>
<dbReference type="Gene3D" id="3.90.190.10">
    <property type="entry name" value="Protein tyrosine phosphatase superfamily"/>
    <property type="match status" value="3"/>
</dbReference>
<dbReference type="PRINTS" id="PR00700">
    <property type="entry name" value="PRTYPHPHTASE"/>
</dbReference>
<evidence type="ECO:0000256" key="3">
    <source>
        <dbReference type="ARBA" id="ARBA00022692"/>
    </source>
</evidence>
<dbReference type="InterPro" id="IPR029021">
    <property type="entry name" value="Prot-tyrosine_phosphatase-like"/>
</dbReference>
<keyword evidence="4" id="KW-0732">Signal</keyword>
<dbReference type="GO" id="GO:0004725">
    <property type="term" value="F:protein tyrosine phosphatase activity"/>
    <property type="evidence" value="ECO:0007669"/>
    <property type="project" value="UniProtKB-EC"/>
</dbReference>
<dbReference type="PANTHER" id="PTHR46957:SF3">
    <property type="entry name" value="CYTOKINE RECEPTOR"/>
    <property type="match status" value="1"/>
</dbReference>
<dbReference type="InterPro" id="IPR013783">
    <property type="entry name" value="Ig-like_fold"/>
</dbReference>
<name>A0A482VES5_ASBVE</name>
<evidence type="ECO:0000256" key="9">
    <source>
        <dbReference type="ARBA" id="ARBA00023180"/>
    </source>
</evidence>
<organism evidence="14 15">
    <name type="scientific">Asbolus verrucosus</name>
    <name type="common">Desert ironclad beetle</name>
    <dbReference type="NCBI Taxonomy" id="1661398"/>
    <lineage>
        <taxon>Eukaryota</taxon>
        <taxon>Metazoa</taxon>
        <taxon>Ecdysozoa</taxon>
        <taxon>Arthropoda</taxon>
        <taxon>Hexapoda</taxon>
        <taxon>Insecta</taxon>
        <taxon>Pterygota</taxon>
        <taxon>Neoptera</taxon>
        <taxon>Endopterygota</taxon>
        <taxon>Coleoptera</taxon>
        <taxon>Polyphaga</taxon>
        <taxon>Cucujiformia</taxon>
        <taxon>Tenebrionidae</taxon>
        <taxon>Pimeliinae</taxon>
        <taxon>Asbolus</taxon>
    </lineage>
</organism>
<dbReference type="CDD" id="cd00063">
    <property type="entry name" value="FN3"/>
    <property type="match status" value="2"/>
</dbReference>
<evidence type="ECO:0000256" key="1">
    <source>
        <dbReference type="ARBA" id="ARBA00004167"/>
    </source>
</evidence>
<evidence type="ECO:0000256" key="10">
    <source>
        <dbReference type="ARBA" id="ARBA00051722"/>
    </source>
</evidence>
<dbReference type="SMART" id="SM00194">
    <property type="entry name" value="PTPc"/>
    <property type="match status" value="2"/>
</dbReference>
<protein>
    <recommendedName>
        <fullName evidence="2">protein-tyrosine-phosphatase</fullName>
        <ecNumber evidence="2">3.1.3.48</ecNumber>
    </recommendedName>
</protein>
<comment type="caution">
    <text evidence="14">The sequence shown here is derived from an EMBL/GenBank/DDBJ whole genome shotgun (WGS) entry which is preliminary data.</text>
</comment>
<dbReference type="Proteomes" id="UP000292052">
    <property type="component" value="Unassembled WGS sequence"/>
</dbReference>
<dbReference type="Gene3D" id="2.60.40.10">
    <property type="entry name" value="Immunoglobulins"/>
    <property type="match status" value="5"/>
</dbReference>
<dbReference type="InterPro" id="IPR036116">
    <property type="entry name" value="FN3_sf"/>
</dbReference>
<dbReference type="InterPro" id="IPR003961">
    <property type="entry name" value="FN3_dom"/>
</dbReference>
<evidence type="ECO:0000256" key="2">
    <source>
        <dbReference type="ARBA" id="ARBA00013064"/>
    </source>
</evidence>
<evidence type="ECO:0000256" key="8">
    <source>
        <dbReference type="ARBA" id="ARBA00023136"/>
    </source>
</evidence>
<evidence type="ECO:0000259" key="13">
    <source>
        <dbReference type="PROSITE" id="PS50853"/>
    </source>
</evidence>
<dbReference type="PROSITE" id="PS50853">
    <property type="entry name" value="FN3"/>
    <property type="match status" value="3"/>
</dbReference>
<keyword evidence="3" id="KW-0812">Transmembrane</keyword>
<dbReference type="PANTHER" id="PTHR46957">
    <property type="entry name" value="CYTOKINE RECEPTOR"/>
    <property type="match status" value="1"/>
</dbReference>
<dbReference type="GO" id="GO:0048666">
    <property type="term" value="P:neuron development"/>
    <property type="evidence" value="ECO:0007669"/>
    <property type="project" value="UniProtKB-ARBA"/>
</dbReference>
<dbReference type="PROSITE" id="PS50056">
    <property type="entry name" value="TYR_PHOSPHATASE_2"/>
    <property type="match status" value="2"/>
</dbReference>
<dbReference type="GO" id="GO:0009653">
    <property type="term" value="P:anatomical structure morphogenesis"/>
    <property type="evidence" value="ECO:0007669"/>
    <property type="project" value="UniProtKB-ARBA"/>
</dbReference>
<dbReference type="InterPro" id="IPR016130">
    <property type="entry name" value="Tyr_Pase_AS"/>
</dbReference>
<evidence type="ECO:0000259" key="11">
    <source>
        <dbReference type="PROSITE" id="PS50055"/>
    </source>
</evidence>
<dbReference type="SMART" id="SM00060">
    <property type="entry name" value="FN3"/>
    <property type="match status" value="8"/>
</dbReference>
<dbReference type="InterPro" id="IPR000387">
    <property type="entry name" value="Tyr_Pase_dom"/>
</dbReference>
<evidence type="ECO:0000313" key="14">
    <source>
        <dbReference type="EMBL" id="RZB89880.1"/>
    </source>
</evidence>
<dbReference type="PROSITE" id="PS50055">
    <property type="entry name" value="TYR_PHOSPHATASE_PTP"/>
    <property type="match status" value="2"/>
</dbReference>
<dbReference type="CDD" id="cd00047">
    <property type="entry name" value="PTPc"/>
    <property type="match status" value="1"/>
</dbReference>
<feature type="domain" description="Tyrosine-protein phosphatase" evidence="11">
    <location>
        <begin position="772"/>
        <end position="924"/>
    </location>
</feature>
<accession>A0A482VES5</accession>
<dbReference type="EC" id="3.1.3.48" evidence="2"/>
<dbReference type="Pfam" id="PF00102">
    <property type="entry name" value="Y_phosphatase"/>
    <property type="match status" value="3"/>
</dbReference>
<dbReference type="STRING" id="1661398.A0A482VES5"/>
<comment type="catalytic activity">
    <reaction evidence="10">
        <text>O-phospho-L-tyrosyl-[protein] + H2O = L-tyrosyl-[protein] + phosphate</text>
        <dbReference type="Rhea" id="RHEA:10684"/>
        <dbReference type="Rhea" id="RHEA-COMP:10136"/>
        <dbReference type="Rhea" id="RHEA-COMP:20101"/>
        <dbReference type="ChEBI" id="CHEBI:15377"/>
        <dbReference type="ChEBI" id="CHEBI:43474"/>
        <dbReference type="ChEBI" id="CHEBI:46858"/>
        <dbReference type="ChEBI" id="CHEBI:61978"/>
        <dbReference type="EC" id="3.1.3.48"/>
    </reaction>
</comment>
<keyword evidence="9" id="KW-0325">Glycoprotein</keyword>
<reference evidence="14 15" key="1">
    <citation type="submission" date="2017-03" db="EMBL/GenBank/DDBJ databases">
        <title>Genome of the blue death feigning beetle - Asbolus verrucosus.</title>
        <authorList>
            <person name="Rider S.D."/>
        </authorList>
    </citation>
    <scope>NUCLEOTIDE SEQUENCE [LARGE SCALE GENOMIC DNA]</scope>
    <source>
        <strain evidence="14">Butters</strain>
        <tissue evidence="14">Head and leg muscle</tissue>
    </source>
</reference>
<dbReference type="FunFam" id="3.90.190.10:FF:000102">
    <property type="entry name" value="Receptor-type tyrosine-protein phosphatase"/>
    <property type="match status" value="1"/>
</dbReference>
<evidence type="ECO:0000313" key="15">
    <source>
        <dbReference type="Proteomes" id="UP000292052"/>
    </source>
</evidence>
<proteinExistence type="predicted"/>
<keyword evidence="7" id="KW-1133">Transmembrane helix</keyword>
<evidence type="ECO:0000256" key="4">
    <source>
        <dbReference type="ARBA" id="ARBA00022729"/>
    </source>
</evidence>
<feature type="domain" description="Fibronectin type-III" evidence="13">
    <location>
        <begin position="378"/>
        <end position="485"/>
    </location>
</feature>
<dbReference type="EMBL" id="QDEB01106887">
    <property type="protein sequence ID" value="RZB89880.1"/>
    <property type="molecule type" value="Genomic_DNA"/>
</dbReference>
<feature type="non-terminal residue" evidence="14">
    <location>
        <position position="1"/>
    </location>
</feature>
<dbReference type="InterPro" id="IPR000242">
    <property type="entry name" value="PTP_cat"/>
</dbReference>
<dbReference type="InterPro" id="IPR050713">
    <property type="entry name" value="RTP_Phos/Ushers"/>
</dbReference>
<dbReference type="PROSITE" id="PS00383">
    <property type="entry name" value="TYR_PHOSPHATASE_1"/>
    <property type="match status" value="1"/>
</dbReference>
<dbReference type="SMART" id="SM00404">
    <property type="entry name" value="PTPc_motif"/>
    <property type="match status" value="2"/>
</dbReference>
<keyword evidence="8" id="KW-0472">Membrane</keyword>
<dbReference type="OrthoDB" id="5854685at2759"/>
<dbReference type="Pfam" id="PF00041">
    <property type="entry name" value="fn3"/>
    <property type="match status" value="2"/>
</dbReference>
<dbReference type="SUPFAM" id="SSF49265">
    <property type="entry name" value="Fibronectin type III"/>
    <property type="match status" value="6"/>
</dbReference>
<comment type="subcellular location">
    <subcellularLocation>
        <location evidence="1">Membrane</location>
        <topology evidence="1">Single-pass membrane protein</topology>
    </subcellularLocation>
</comment>
<dbReference type="GO" id="GO:0016020">
    <property type="term" value="C:membrane"/>
    <property type="evidence" value="ECO:0007669"/>
    <property type="project" value="UniProtKB-SubCell"/>
</dbReference>